<dbReference type="STRING" id="1515746.HR45_16125"/>
<evidence type="ECO:0000313" key="13">
    <source>
        <dbReference type="EMBL" id="KFZ36506.1"/>
    </source>
</evidence>
<evidence type="ECO:0000256" key="2">
    <source>
        <dbReference type="ARBA" id="ARBA00009288"/>
    </source>
</evidence>
<comment type="subcellular location">
    <subcellularLocation>
        <location evidence="1">Cell envelope</location>
    </subcellularLocation>
</comment>
<keyword evidence="11" id="KW-0175">Coiled coil</keyword>
<evidence type="ECO:0000256" key="9">
    <source>
        <dbReference type="ARBA" id="ARBA00023004"/>
    </source>
</evidence>
<dbReference type="GO" id="GO:0019645">
    <property type="term" value="P:anaerobic electron transport chain"/>
    <property type="evidence" value="ECO:0007669"/>
    <property type="project" value="TreeGrafter"/>
</dbReference>
<evidence type="ECO:0000256" key="5">
    <source>
        <dbReference type="ARBA" id="ARBA00022723"/>
    </source>
</evidence>
<comment type="similarity">
    <text evidence="2">Belongs to the cytochrome c-552 family.</text>
</comment>
<keyword evidence="7" id="KW-0106">Calcium</keyword>
<keyword evidence="9" id="KW-0408">Iron</keyword>
<evidence type="ECO:0000256" key="3">
    <source>
        <dbReference type="ARBA" id="ARBA00011887"/>
    </source>
</evidence>
<organism evidence="13 14">
    <name type="scientific">Shewanella mangrovi</name>
    <dbReference type="NCBI Taxonomy" id="1515746"/>
    <lineage>
        <taxon>Bacteria</taxon>
        <taxon>Pseudomonadati</taxon>
        <taxon>Pseudomonadota</taxon>
        <taxon>Gammaproteobacteria</taxon>
        <taxon>Alteromonadales</taxon>
        <taxon>Shewanellaceae</taxon>
        <taxon>Shewanella</taxon>
    </lineage>
</organism>
<keyword evidence="5" id="KW-0479">Metal-binding</keyword>
<protein>
    <recommendedName>
        <fullName evidence="3">nitrite reductase (cytochrome; ammonia-forming)</fullName>
        <ecNumber evidence="3">1.7.2.2</ecNumber>
    </recommendedName>
</protein>
<dbReference type="Gene3D" id="1.20.140.10">
    <property type="entry name" value="Butyryl-CoA Dehydrogenase, subunit A, domain 3"/>
    <property type="match status" value="1"/>
</dbReference>
<evidence type="ECO:0000313" key="14">
    <source>
        <dbReference type="Proteomes" id="UP000029264"/>
    </source>
</evidence>
<dbReference type="Pfam" id="PF02335">
    <property type="entry name" value="Cytochrom_C552"/>
    <property type="match status" value="1"/>
</dbReference>
<evidence type="ECO:0000256" key="1">
    <source>
        <dbReference type="ARBA" id="ARBA00004196"/>
    </source>
</evidence>
<keyword evidence="8" id="KW-0560">Oxidoreductase</keyword>
<sequence>MDKLNVRPSMKIMSPLNLKLWLFILLGASGNAVATDGTTDIAKSYPKQYKTWEATQEQSEREDVLANNPRNVILWAGSSYAKEYHTPRGHQFAVADVSHTLRTGVAPKAGEKGLSASCWTCKTPDAPRLIGELGFEGYAAKNFTDLGSEIKNVVYCSDCHESGSEKLTLPRPHARDAMAKIHQPFEQQSATVQGAQVCGQCHVTYYFRPEKSNVVNIPWIFGNSADDIEKYYDTRRFYEWIHPISKTPMLKARHPEYEHWNRSKHAELGVTCVTCHMPEAIDENGKAFTNHKVDKAMPYFKSSCKGCHSSQEKMKQRLTNLKHEINAKAKDVEELLVKAHYEAKAAWVAGANWEQMNDAIMDIRHSQWRWDFAMSSHGIYAHNPEEGRQLLNKAIEQAKSARSSLSKILKQLKVEHVYYPDISSKAKAQQAVGIDEAELVLEKKAFIEEEINKHWDPVAQRGY</sequence>
<evidence type="ECO:0000256" key="12">
    <source>
        <dbReference type="SAM" id="SignalP"/>
    </source>
</evidence>
<comment type="caution">
    <text evidence="13">The sequence shown here is derived from an EMBL/GenBank/DDBJ whole genome shotgun (WGS) entry which is preliminary data.</text>
</comment>
<gene>
    <name evidence="13" type="ORF">HR45_16125</name>
</gene>
<evidence type="ECO:0000256" key="8">
    <source>
        <dbReference type="ARBA" id="ARBA00023002"/>
    </source>
</evidence>
<proteinExistence type="inferred from homology"/>
<dbReference type="Proteomes" id="UP000029264">
    <property type="component" value="Unassembled WGS sequence"/>
</dbReference>
<dbReference type="SUPFAM" id="SSF48695">
    <property type="entry name" value="Multiheme cytochromes"/>
    <property type="match status" value="1"/>
</dbReference>
<comment type="catalytic activity">
    <reaction evidence="10">
        <text>6 Fe(III)-[cytochrome c] + NH4(+) + 2 H2O = 6 Fe(II)-[cytochrome c] + nitrite + 8 H(+)</text>
        <dbReference type="Rhea" id="RHEA:13089"/>
        <dbReference type="Rhea" id="RHEA-COMP:10350"/>
        <dbReference type="Rhea" id="RHEA-COMP:14399"/>
        <dbReference type="ChEBI" id="CHEBI:15377"/>
        <dbReference type="ChEBI" id="CHEBI:15378"/>
        <dbReference type="ChEBI" id="CHEBI:16301"/>
        <dbReference type="ChEBI" id="CHEBI:28938"/>
        <dbReference type="ChEBI" id="CHEBI:29033"/>
        <dbReference type="ChEBI" id="CHEBI:29034"/>
        <dbReference type="EC" id="1.7.2.2"/>
    </reaction>
</comment>
<dbReference type="GO" id="GO:0042279">
    <property type="term" value="F:nitrite reductase (cytochrome, ammonia-forming) activity"/>
    <property type="evidence" value="ECO:0007669"/>
    <property type="project" value="UniProtKB-EC"/>
</dbReference>
<dbReference type="CDD" id="cd00548">
    <property type="entry name" value="NrfA-like"/>
    <property type="match status" value="1"/>
</dbReference>
<feature type="signal peptide" evidence="12">
    <location>
        <begin position="1"/>
        <end position="34"/>
    </location>
</feature>
<dbReference type="PIRSF" id="PIRSF000243">
    <property type="entry name" value="Cyt_c552"/>
    <property type="match status" value="1"/>
</dbReference>
<dbReference type="EMBL" id="JPEO01000017">
    <property type="protein sequence ID" value="KFZ36506.1"/>
    <property type="molecule type" value="Genomic_DNA"/>
</dbReference>
<dbReference type="GO" id="GO:0030288">
    <property type="term" value="C:outer membrane-bounded periplasmic space"/>
    <property type="evidence" value="ECO:0007669"/>
    <property type="project" value="TreeGrafter"/>
</dbReference>
<evidence type="ECO:0000256" key="6">
    <source>
        <dbReference type="ARBA" id="ARBA00022729"/>
    </source>
</evidence>
<dbReference type="InterPro" id="IPR036280">
    <property type="entry name" value="Multihaem_cyt_sf"/>
</dbReference>
<evidence type="ECO:0000256" key="7">
    <source>
        <dbReference type="ARBA" id="ARBA00022837"/>
    </source>
</evidence>
<evidence type="ECO:0000256" key="10">
    <source>
        <dbReference type="ARBA" id="ARBA00049131"/>
    </source>
</evidence>
<feature type="chain" id="PRO_5001900893" description="nitrite reductase (cytochrome; ammonia-forming)" evidence="12">
    <location>
        <begin position="35"/>
        <end position="463"/>
    </location>
</feature>
<accession>A0A094JVN6</accession>
<feature type="coiled-coil region" evidence="11">
    <location>
        <begin position="311"/>
        <end position="338"/>
    </location>
</feature>
<name>A0A094JVN6_9GAMM</name>
<dbReference type="AlphaFoldDB" id="A0A094JVN6"/>
<keyword evidence="4" id="KW-0349">Heme</keyword>
<dbReference type="eggNOG" id="COG3303">
    <property type="taxonomic scope" value="Bacteria"/>
</dbReference>
<dbReference type="PANTHER" id="PTHR30633:SF0">
    <property type="entry name" value="CYTOCHROME C-552"/>
    <property type="match status" value="1"/>
</dbReference>
<evidence type="ECO:0000256" key="4">
    <source>
        <dbReference type="ARBA" id="ARBA00022617"/>
    </source>
</evidence>
<dbReference type="Gene3D" id="1.10.1130.10">
    <property type="entry name" value="Flavocytochrome C3, Chain A"/>
    <property type="match status" value="1"/>
</dbReference>
<dbReference type="EC" id="1.7.2.2" evidence="3"/>
<evidence type="ECO:0000256" key="11">
    <source>
        <dbReference type="SAM" id="Coils"/>
    </source>
</evidence>
<dbReference type="PANTHER" id="PTHR30633">
    <property type="entry name" value="CYTOCHROME C-552 RESPIRATORY NITRITE REDUCTASE"/>
    <property type="match status" value="1"/>
</dbReference>
<reference evidence="13 14" key="1">
    <citation type="submission" date="2014-06" db="EMBL/GenBank/DDBJ databases">
        <title>Shewanella sp. YQH10.</title>
        <authorList>
            <person name="Liu Y."/>
            <person name="Zeng R."/>
        </authorList>
    </citation>
    <scope>NUCLEOTIDE SEQUENCE [LARGE SCALE GENOMIC DNA]</scope>
    <source>
        <strain evidence="13 14">YQH10</strain>
    </source>
</reference>
<dbReference type="InterPro" id="IPR003321">
    <property type="entry name" value="Cyt_c552"/>
</dbReference>
<keyword evidence="14" id="KW-1185">Reference proteome</keyword>
<dbReference type="GO" id="GO:0020037">
    <property type="term" value="F:heme binding"/>
    <property type="evidence" value="ECO:0007669"/>
    <property type="project" value="TreeGrafter"/>
</dbReference>
<dbReference type="GO" id="GO:0046872">
    <property type="term" value="F:metal ion binding"/>
    <property type="evidence" value="ECO:0007669"/>
    <property type="project" value="UniProtKB-KW"/>
</dbReference>
<keyword evidence="6 12" id="KW-0732">Signal</keyword>